<comment type="subcellular location">
    <subcellularLocation>
        <location evidence="1">Membrane</location>
        <topology evidence="1">Multi-pass membrane protein</topology>
    </subcellularLocation>
</comment>
<reference evidence="6 7" key="1">
    <citation type="submission" date="2014-03" db="EMBL/GenBank/DDBJ databases">
        <title>Draft genome of the hookworm Oesophagostomum dentatum.</title>
        <authorList>
            <person name="Mitreva M."/>
        </authorList>
    </citation>
    <scope>NUCLEOTIDE SEQUENCE [LARGE SCALE GENOMIC DNA]</scope>
    <source>
        <strain evidence="6 7">OD-Hann</strain>
    </source>
</reference>
<feature type="transmembrane region" description="Helical" evidence="5">
    <location>
        <begin position="90"/>
        <end position="110"/>
    </location>
</feature>
<feature type="transmembrane region" description="Helical" evidence="5">
    <location>
        <begin position="64"/>
        <end position="84"/>
    </location>
</feature>
<evidence type="ECO:0000256" key="1">
    <source>
        <dbReference type="ARBA" id="ARBA00004141"/>
    </source>
</evidence>
<evidence type="ECO:0000313" key="6">
    <source>
        <dbReference type="EMBL" id="KHJ97987.1"/>
    </source>
</evidence>
<evidence type="ECO:0000256" key="3">
    <source>
        <dbReference type="ARBA" id="ARBA00022989"/>
    </source>
</evidence>
<gene>
    <name evidence="6" type="ORF">OESDEN_02018</name>
</gene>
<keyword evidence="3 5" id="KW-1133">Transmembrane helix</keyword>
<dbReference type="GO" id="GO:0016020">
    <property type="term" value="C:membrane"/>
    <property type="evidence" value="ECO:0007669"/>
    <property type="project" value="UniProtKB-SubCell"/>
</dbReference>
<keyword evidence="2 5" id="KW-0812">Transmembrane</keyword>
<dbReference type="AlphaFoldDB" id="A0A0B1TQ78"/>
<feature type="transmembrane region" description="Helical" evidence="5">
    <location>
        <begin position="27"/>
        <end position="52"/>
    </location>
</feature>
<organism evidence="6 7">
    <name type="scientific">Oesophagostomum dentatum</name>
    <name type="common">Nodular worm</name>
    <dbReference type="NCBI Taxonomy" id="61180"/>
    <lineage>
        <taxon>Eukaryota</taxon>
        <taxon>Metazoa</taxon>
        <taxon>Ecdysozoa</taxon>
        <taxon>Nematoda</taxon>
        <taxon>Chromadorea</taxon>
        <taxon>Rhabditida</taxon>
        <taxon>Rhabditina</taxon>
        <taxon>Rhabditomorpha</taxon>
        <taxon>Strongyloidea</taxon>
        <taxon>Strongylidae</taxon>
        <taxon>Oesophagostomum</taxon>
    </lineage>
</organism>
<dbReference type="EMBL" id="KN549370">
    <property type="protein sequence ID" value="KHJ97987.1"/>
    <property type="molecule type" value="Genomic_DNA"/>
</dbReference>
<protein>
    <submittedName>
        <fullName evidence="6">Uncharacterized protein</fullName>
    </submittedName>
</protein>
<evidence type="ECO:0000256" key="2">
    <source>
        <dbReference type="ARBA" id="ARBA00022692"/>
    </source>
</evidence>
<dbReference type="InterPro" id="IPR005178">
    <property type="entry name" value="Ostalpha/TMEM184C"/>
</dbReference>
<keyword evidence="4 5" id="KW-0472">Membrane</keyword>
<name>A0A0B1TQ78_OESDE</name>
<proteinExistence type="predicted"/>
<keyword evidence="7" id="KW-1185">Reference proteome</keyword>
<accession>A0A0B1TQ78</accession>
<dbReference type="Pfam" id="PF03619">
    <property type="entry name" value="Solute_trans_a"/>
    <property type="match status" value="1"/>
</dbReference>
<evidence type="ECO:0000313" key="7">
    <source>
        <dbReference type="Proteomes" id="UP000053660"/>
    </source>
</evidence>
<evidence type="ECO:0000256" key="5">
    <source>
        <dbReference type="SAM" id="Phobius"/>
    </source>
</evidence>
<sequence>MPELNCSEPIPLPDIQTFYASLSTSQYALLIIGAGIAAVVVALGILHLFHVWKYIGDERIQAKLYFLSLLFPVLVLLAWGSMYSPRSSPILTSIQVLYIQFCVYTAISLCR</sequence>
<dbReference type="Proteomes" id="UP000053660">
    <property type="component" value="Unassembled WGS sequence"/>
</dbReference>
<dbReference type="OrthoDB" id="5843646at2759"/>
<evidence type="ECO:0000256" key="4">
    <source>
        <dbReference type="ARBA" id="ARBA00023136"/>
    </source>
</evidence>